<dbReference type="Proteomes" id="UP000697107">
    <property type="component" value="Unassembled WGS sequence"/>
</dbReference>
<protein>
    <submittedName>
        <fullName evidence="1">Uncharacterized protein</fullName>
    </submittedName>
</protein>
<comment type="caution">
    <text evidence="1">The sequence shown here is derived from an EMBL/GenBank/DDBJ whole genome shotgun (WGS) entry which is preliminary data.</text>
</comment>
<reference evidence="1" key="1">
    <citation type="submission" date="2018-10" db="EMBL/GenBank/DDBJ databases">
        <title>Effector identification in a new, highly contiguous assembly of the strawberry crown rot pathogen Phytophthora cactorum.</title>
        <authorList>
            <person name="Armitage A.D."/>
            <person name="Nellist C.F."/>
            <person name="Bates H."/>
            <person name="Vickerstaff R.J."/>
            <person name="Harrison R.J."/>
        </authorList>
    </citation>
    <scope>NUCLEOTIDE SEQUENCE</scope>
    <source>
        <strain evidence="1">4040</strain>
        <strain evidence="2">P415</strain>
    </source>
</reference>
<dbReference type="Proteomes" id="UP000736787">
    <property type="component" value="Unassembled WGS sequence"/>
</dbReference>
<dbReference type="AlphaFoldDB" id="A0A8T1EFQ1"/>
<gene>
    <name evidence="1" type="ORF">PC117_g2972</name>
    <name evidence="2" type="ORF">PC118_g2342</name>
</gene>
<name>A0A8T1EFQ1_9STRA</name>
<sequence>MSRCVRLVLREVHKAAHQSPTGRHGGLVRISYDLPQTVVEEGARQGNMDILELLLAHDAGYQDGEDLLIKKWKEVAENIAIVAKPVQQSIRNTNVVHWSRGSFVRAATVRSLRELIPSFEFHVPTDYDSVWAANEISMR</sequence>
<evidence type="ECO:0000313" key="3">
    <source>
        <dbReference type="Proteomes" id="UP000736787"/>
    </source>
</evidence>
<proteinExistence type="predicted"/>
<accession>A0A8T1EFQ1</accession>
<dbReference type="EMBL" id="RCMK01000041">
    <property type="protein sequence ID" value="KAG2952201.1"/>
    <property type="molecule type" value="Genomic_DNA"/>
</dbReference>
<dbReference type="EMBL" id="RCML01000034">
    <property type="protein sequence ID" value="KAG2996618.1"/>
    <property type="molecule type" value="Genomic_DNA"/>
</dbReference>
<evidence type="ECO:0000313" key="1">
    <source>
        <dbReference type="EMBL" id="KAG2952201.1"/>
    </source>
</evidence>
<evidence type="ECO:0000313" key="2">
    <source>
        <dbReference type="EMBL" id="KAG2996618.1"/>
    </source>
</evidence>
<organism evidence="1 3">
    <name type="scientific">Phytophthora cactorum</name>
    <dbReference type="NCBI Taxonomy" id="29920"/>
    <lineage>
        <taxon>Eukaryota</taxon>
        <taxon>Sar</taxon>
        <taxon>Stramenopiles</taxon>
        <taxon>Oomycota</taxon>
        <taxon>Peronosporomycetes</taxon>
        <taxon>Peronosporales</taxon>
        <taxon>Peronosporaceae</taxon>
        <taxon>Phytophthora</taxon>
    </lineage>
</organism>